<dbReference type="PROSITE" id="PS00166">
    <property type="entry name" value="ENOYL_COA_HYDRATASE"/>
    <property type="match status" value="1"/>
</dbReference>
<comment type="similarity">
    <text evidence="1 2">Belongs to the enoyl-CoA hydratase/isomerase family.</text>
</comment>
<dbReference type="Pfam" id="PF00378">
    <property type="entry name" value="ECH_1"/>
    <property type="match status" value="1"/>
</dbReference>
<name>A0ABT3T7J7_9GAMM</name>
<evidence type="ECO:0000256" key="1">
    <source>
        <dbReference type="ARBA" id="ARBA00005254"/>
    </source>
</evidence>
<evidence type="ECO:0000313" key="3">
    <source>
        <dbReference type="EMBL" id="MCX2978064.1"/>
    </source>
</evidence>
<evidence type="ECO:0000313" key="4">
    <source>
        <dbReference type="Proteomes" id="UP001143304"/>
    </source>
</evidence>
<dbReference type="Gene3D" id="3.90.226.10">
    <property type="entry name" value="2-enoyl-CoA Hydratase, Chain A, domain 1"/>
    <property type="match status" value="1"/>
</dbReference>
<dbReference type="PANTHER" id="PTHR43802">
    <property type="entry name" value="ENOYL-COA HYDRATASE"/>
    <property type="match status" value="1"/>
</dbReference>
<accession>A0ABT3T7J7</accession>
<dbReference type="EMBL" id="SHNO01000001">
    <property type="protein sequence ID" value="MCX2978064.1"/>
    <property type="molecule type" value="Genomic_DNA"/>
</dbReference>
<comment type="caution">
    <text evidence="3">The sequence shown here is derived from an EMBL/GenBank/DDBJ whole genome shotgun (WGS) entry which is preliminary data.</text>
</comment>
<dbReference type="SUPFAM" id="SSF52096">
    <property type="entry name" value="ClpP/crotonase"/>
    <property type="match status" value="1"/>
</dbReference>
<dbReference type="InterPro" id="IPR029045">
    <property type="entry name" value="ClpP/crotonase-like_dom_sf"/>
</dbReference>
<dbReference type="CDD" id="cd06558">
    <property type="entry name" value="crotonase-like"/>
    <property type="match status" value="1"/>
</dbReference>
<evidence type="ECO:0000256" key="2">
    <source>
        <dbReference type="RuleBase" id="RU003707"/>
    </source>
</evidence>
<sequence length="260" mass="28148">MALRFGDINVALQGHVALLEICRPPHNFFDIALINDTAAALETLDKDPECRAVVLASKGKSFCAGADFNQKATVFDDATEQQGNPLYAAAIRIFNCKKPLIAAVQGAATGGGLGLAVAADFRVCCEEARFTANFAALGLHPGFGLSHTLPQLIGQQRANLMFYTSRRIKGEQAYEWGLADIFTTQEKLREEALAFAAEIAANAPLALLSIRATMREGLAGKVSTMTDHENREQLRLSATEDFQEGIRAMTERRPGTFSGR</sequence>
<reference evidence="3" key="1">
    <citation type="submission" date="2019-02" db="EMBL/GenBank/DDBJ databases">
        <authorList>
            <person name="Li S.-H."/>
        </authorList>
    </citation>
    <scope>NUCLEOTIDE SEQUENCE</scope>
    <source>
        <strain evidence="3">IMCC11814</strain>
    </source>
</reference>
<dbReference type="Proteomes" id="UP001143304">
    <property type="component" value="Unassembled WGS sequence"/>
</dbReference>
<dbReference type="PANTHER" id="PTHR43802:SF1">
    <property type="entry name" value="IP11341P-RELATED"/>
    <property type="match status" value="1"/>
</dbReference>
<protein>
    <submittedName>
        <fullName evidence="3">Enoyl-CoA hydratase/isomerase family protein</fullName>
    </submittedName>
</protein>
<dbReference type="RefSeq" id="WP_279249766.1">
    <property type="nucleotide sequence ID" value="NZ_SHNO01000001.1"/>
</dbReference>
<organism evidence="3 4">
    <name type="scientific">Candidatus Marimicrobium litorale</name>
    <dbReference type="NCBI Taxonomy" id="2518991"/>
    <lineage>
        <taxon>Bacteria</taxon>
        <taxon>Pseudomonadati</taxon>
        <taxon>Pseudomonadota</taxon>
        <taxon>Gammaproteobacteria</taxon>
        <taxon>Cellvibrionales</taxon>
        <taxon>Halieaceae</taxon>
        <taxon>Marimicrobium</taxon>
    </lineage>
</organism>
<dbReference type="InterPro" id="IPR018376">
    <property type="entry name" value="Enoyl-CoA_hyd/isom_CS"/>
</dbReference>
<proteinExistence type="inferred from homology"/>
<keyword evidence="4" id="KW-1185">Reference proteome</keyword>
<dbReference type="InterPro" id="IPR001753">
    <property type="entry name" value="Enoyl-CoA_hydra/iso"/>
</dbReference>
<gene>
    <name evidence="3" type="ORF">EYC82_11925</name>
</gene>